<dbReference type="STRING" id="1605367.AFM12_00195"/>
<feature type="transmembrane region" description="Helical" evidence="7">
    <location>
        <begin position="6"/>
        <end position="21"/>
    </location>
</feature>
<gene>
    <name evidence="8" type="ORF">AFM12_00195</name>
</gene>
<keyword evidence="5 7" id="KW-0472">Membrane</keyword>
<dbReference type="InterPro" id="IPR038377">
    <property type="entry name" value="Na/Glc_symporter_sf"/>
</dbReference>
<dbReference type="EMBL" id="LGTQ01000005">
    <property type="protein sequence ID" value="KPM49110.1"/>
    <property type="molecule type" value="Genomic_DNA"/>
</dbReference>
<dbReference type="NCBIfam" id="NF007790">
    <property type="entry name" value="PRK10484.1"/>
    <property type="match status" value="1"/>
</dbReference>
<dbReference type="Gene3D" id="1.20.1730.10">
    <property type="entry name" value="Sodium/glucose cotransporter"/>
    <property type="match status" value="1"/>
</dbReference>
<keyword evidence="9" id="KW-1185">Reference proteome</keyword>
<evidence type="ECO:0000256" key="4">
    <source>
        <dbReference type="ARBA" id="ARBA00022989"/>
    </source>
</evidence>
<evidence type="ECO:0000256" key="1">
    <source>
        <dbReference type="ARBA" id="ARBA00004141"/>
    </source>
</evidence>
<protein>
    <submittedName>
        <fullName evidence="8">Transporter</fullName>
    </submittedName>
</protein>
<feature type="transmembrane region" description="Helical" evidence="7">
    <location>
        <begin position="280"/>
        <end position="306"/>
    </location>
</feature>
<evidence type="ECO:0000256" key="2">
    <source>
        <dbReference type="ARBA" id="ARBA00006434"/>
    </source>
</evidence>
<comment type="caution">
    <text evidence="8">The sequence shown here is derived from an EMBL/GenBank/DDBJ whole genome shotgun (WGS) entry which is preliminary data.</text>
</comment>
<dbReference type="PANTHER" id="PTHR11819">
    <property type="entry name" value="SOLUTE CARRIER FAMILY 5"/>
    <property type="match status" value="1"/>
</dbReference>
<keyword evidence="3 7" id="KW-0812">Transmembrane</keyword>
<feature type="transmembrane region" description="Helical" evidence="7">
    <location>
        <begin position="410"/>
        <end position="429"/>
    </location>
</feature>
<reference evidence="8 9" key="1">
    <citation type="submission" date="2015-07" db="EMBL/GenBank/DDBJ databases">
        <title>The draft genome sequence of Leadbetterella sp. JN14-9.</title>
        <authorList>
            <person name="Liu Y."/>
            <person name="Du J."/>
            <person name="Shao Z."/>
        </authorList>
    </citation>
    <scope>NUCLEOTIDE SEQUENCE [LARGE SCALE GENOMIC DNA]</scope>
    <source>
        <strain evidence="8 9">JN14-9</strain>
    </source>
</reference>
<organism evidence="8 9">
    <name type="scientific">Jiulongibacter sediminis</name>
    <dbReference type="NCBI Taxonomy" id="1605367"/>
    <lineage>
        <taxon>Bacteria</taxon>
        <taxon>Pseudomonadati</taxon>
        <taxon>Bacteroidota</taxon>
        <taxon>Cytophagia</taxon>
        <taxon>Cytophagales</taxon>
        <taxon>Leadbetterellaceae</taxon>
        <taxon>Jiulongibacter</taxon>
    </lineage>
</organism>
<feature type="transmembrane region" description="Helical" evidence="7">
    <location>
        <begin position="326"/>
        <end position="346"/>
    </location>
</feature>
<dbReference type="GO" id="GO:0005886">
    <property type="term" value="C:plasma membrane"/>
    <property type="evidence" value="ECO:0007669"/>
    <property type="project" value="TreeGrafter"/>
</dbReference>
<accession>A0A0P7C3A1</accession>
<dbReference type="PATRIC" id="fig|1605367.3.peg.1360"/>
<feature type="transmembrane region" description="Helical" evidence="7">
    <location>
        <begin position="378"/>
        <end position="398"/>
    </location>
</feature>
<evidence type="ECO:0000256" key="7">
    <source>
        <dbReference type="SAM" id="Phobius"/>
    </source>
</evidence>
<dbReference type="CDD" id="cd10328">
    <property type="entry name" value="SLC5sbd_YidK"/>
    <property type="match status" value="1"/>
</dbReference>
<dbReference type="InterPro" id="IPR001734">
    <property type="entry name" value="Na/solute_symporter"/>
</dbReference>
<evidence type="ECO:0000256" key="3">
    <source>
        <dbReference type="ARBA" id="ARBA00022692"/>
    </source>
</evidence>
<feature type="transmembrane region" description="Helical" evidence="7">
    <location>
        <begin position="72"/>
        <end position="93"/>
    </location>
</feature>
<dbReference type="RefSeq" id="WP_055142987.1">
    <property type="nucleotide sequence ID" value="NZ_JXSZ01000005.1"/>
</dbReference>
<feature type="transmembrane region" description="Helical" evidence="7">
    <location>
        <begin position="503"/>
        <end position="521"/>
    </location>
</feature>
<comment type="similarity">
    <text evidence="2 6">Belongs to the sodium:solute symporter (SSF) (TC 2.A.21) family.</text>
</comment>
<comment type="subcellular location">
    <subcellularLocation>
        <location evidence="1">Membrane</location>
        <topology evidence="1">Multi-pass membrane protein</topology>
    </subcellularLocation>
</comment>
<proteinExistence type="inferred from homology"/>
<dbReference type="Proteomes" id="UP000050454">
    <property type="component" value="Unassembled WGS sequence"/>
</dbReference>
<dbReference type="Pfam" id="PF00474">
    <property type="entry name" value="SSF"/>
    <property type="match status" value="1"/>
</dbReference>
<dbReference type="NCBIfam" id="TIGR00813">
    <property type="entry name" value="sss"/>
    <property type="match status" value="1"/>
</dbReference>
<evidence type="ECO:0000313" key="8">
    <source>
        <dbReference type="EMBL" id="KPM49110.1"/>
    </source>
</evidence>
<feature type="transmembrane region" description="Helical" evidence="7">
    <location>
        <begin position="119"/>
        <end position="141"/>
    </location>
</feature>
<evidence type="ECO:0000256" key="5">
    <source>
        <dbReference type="ARBA" id="ARBA00023136"/>
    </source>
</evidence>
<dbReference type="PROSITE" id="PS50283">
    <property type="entry name" value="NA_SOLUT_SYMP_3"/>
    <property type="match status" value="1"/>
</dbReference>
<feature type="transmembrane region" description="Helical" evidence="7">
    <location>
        <begin position="461"/>
        <end position="482"/>
    </location>
</feature>
<evidence type="ECO:0000313" key="9">
    <source>
        <dbReference type="Proteomes" id="UP000050454"/>
    </source>
</evidence>
<sequence>MTNTILGFLAFTLAVIIYVWYKLRKENLGTEKGYFLAGKSLTGPIIAGSMLLTNISTEHLIGMNGNAYKNGILVMAWEVTSAVALVIAAIWFIPKYIRMGLTTIPEYLENRFDKLTRTLVAAFLMISFVVTLLPIVLYTGALNIEGIFEVSSQLNISKTEGLWYTVLAIGGIGSLYAIFGGLKAVAFSDTLNGIGLFLGGLLITYLALKQVDAGSAWQGLKIVYSSNPEKFNMIGGPETVLPFSTLFTGLMINQLYFWGMNQSIIQRAFGAKNLVEAQKGLIYTGVLKLFVPVIIVLPGLVAFHLYGDQFFENPDLIYPVLVKRVLPAGLTGFFAAVILGAVLSTFNSVLNSASTIFCIDLYKPYFAKKADQKKMVRAGKWVALILAVFSIAAAPLVAGAPDGLYQMLQQLNGIFFIPIASIMFAGLFVKQINANGAKAGLLVGLIFYLLTTFVFEVDIHFVHIWGIEFVLNFLVMIIISRLMPTDKVVVDIQKDDSPQWPHVKTVGLILVVLTLLIYILLS</sequence>
<feature type="transmembrane region" description="Helical" evidence="7">
    <location>
        <begin position="161"/>
        <end position="179"/>
    </location>
</feature>
<feature type="transmembrane region" description="Helical" evidence="7">
    <location>
        <begin position="191"/>
        <end position="208"/>
    </location>
</feature>
<name>A0A0P7C3A1_9BACT</name>
<dbReference type="GO" id="GO:0005412">
    <property type="term" value="F:D-glucose:sodium symporter activity"/>
    <property type="evidence" value="ECO:0007669"/>
    <property type="project" value="TreeGrafter"/>
</dbReference>
<feature type="transmembrane region" description="Helical" evidence="7">
    <location>
        <begin position="240"/>
        <end position="259"/>
    </location>
</feature>
<feature type="transmembrane region" description="Helical" evidence="7">
    <location>
        <begin position="33"/>
        <end position="52"/>
    </location>
</feature>
<evidence type="ECO:0000256" key="6">
    <source>
        <dbReference type="RuleBase" id="RU362091"/>
    </source>
</evidence>
<dbReference type="AlphaFoldDB" id="A0A0P7C3A1"/>
<keyword evidence="4 7" id="KW-1133">Transmembrane helix</keyword>
<dbReference type="OrthoDB" id="9814523at2"/>
<dbReference type="PANTHER" id="PTHR11819:SF195">
    <property type="entry name" value="SODIUM_GLUCOSE COTRANSPORTER 4"/>
    <property type="match status" value="1"/>
</dbReference>
<feature type="transmembrane region" description="Helical" evidence="7">
    <location>
        <begin position="436"/>
        <end position="455"/>
    </location>
</feature>